<dbReference type="Pfam" id="PF20789">
    <property type="entry name" value="4HBT_3C"/>
    <property type="match status" value="1"/>
</dbReference>
<evidence type="ECO:0000313" key="3">
    <source>
        <dbReference type="EMBL" id="MFH5208861.1"/>
    </source>
</evidence>
<dbReference type="InterPro" id="IPR042171">
    <property type="entry name" value="Acyl-CoA_hotdog"/>
</dbReference>
<dbReference type="Proteomes" id="UP001609175">
    <property type="component" value="Unassembled WGS sequence"/>
</dbReference>
<comment type="caution">
    <text evidence="3">The sequence shown here is derived from an EMBL/GenBank/DDBJ whole genome shotgun (WGS) entry which is preliminary data.</text>
</comment>
<proteinExistence type="predicted"/>
<dbReference type="Gene3D" id="2.40.160.210">
    <property type="entry name" value="Acyl-CoA thioesterase, double hotdog domain"/>
    <property type="match status" value="1"/>
</dbReference>
<feature type="domain" description="Acyl-CoA thioesterase-like N-terminal HotDog" evidence="1">
    <location>
        <begin position="32"/>
        <end position="114"/>
    </location>
</feature>
<name>A0ABW7JP63_9NOCA</name>
<organism evidence="3 4">
    <name type="scientific">Antrihabitans spumae</name>
    <dbReference type="NCBI Taxonomy" id="3373370"/>
    <lineage>
        <taxon>Bacteria</taxon>
        <taxon>Bacillati</taxon>
        <taxon>Actinomycetota</taxon>
        <taxon>Actinomycetes</taxon>
        <taxon>Mycobacteriales</taxon>
        <taxon>Nocardiaceae</taxon>
        <taxon>Antrihabitans</taxon>
    </lineage>
</organism>
<dbReference type="InterPro" id="IPR049449">
    <property type="entry name" value="TesB_ACOT8-like_N"/>
</dbReference>
<accession>A0ABW7JP63</accession>
<dbReference type="InterPro" id="IPR029069">
    <property type="entry name" value="HotDog_dom_sf"/>
</dbReference>
<dbReference type="EMBL" id="JBIMSO010000046">
    <property type="protein sequence ID" value="MFH5208861.1"/>
    <property type="molecule type" value="Genomic_DNA"/>
</dbReference>
<reference evidence="3 4" key="1">
    <citation type="submission" date="2024-10" db="EMBL/GenBank/DDBJ databases">
        <authorList>
            <person name="Riesco R."/>
        </authorList>
    </citation>
    <scope>NUCLEOTIDE SEQUENCE [LARGE SCALE GENOMIC DNA]</scope>
    <source>
        <strain evidence="3 4">NCIMB 15449</strain>
    </source>
</reference>
<dbReference type="SUPFAM" id="SSF54637">
    <property type="entry name" value="Thioesterase/thiol ester dehydrase-isomerase"/>
    <property type="match status" value="2"/>
</dbReference>
<evidence type="ECO:0000313" key="4">
    <source>
        <dbReference type="Proteomes" id="UP001609175"/>
    </source>
</evidence>
<gene>
    <name evidence="3" type="ORF">ACHIPZ_11715</name>
</gene>
<dbReference type="RefSeq" id="WP_395114408.1">
    <property type="nucleotide sequence ID" value="NZ_JBIMSO010000046.1"/>
</dbReference>
<feature type="domain" description="Acyl-CoA thioesterase-like C-terminal" evidence="2">
    <location>
        <begin position="140"/>
        <end position="271"/>
    </location>
</feature>
<dbReference type="Pfam" id="PF13622">
    <property type="entry name" value="4HBT_3"/>
    <property type="match status" value="1"/>
</dbReference>
<evidence type="ECO:0000259" key="1">
    <source>
        <dbReference type="Pfam" id="PF13622"/>
    </source>
</evidence>
<dbReference type="InterPro" id="IPR049450">
    <property type="entry name" value="ACOT8-like_C"/>
</dbReference>
<sequence>MWSALPDSEIHSFDDALELTGSGEKLSGRTTPEYANMVGPFGGATAAVVVRAIQRHPDVIGDPVSLTVNFLGPISYGDFDLSVRPVRTNRATQHWSVEISQDGAAVTTATAVFGFRRSTWSATEATFPSVPDAETIAEQSFPDVYAWPQNYEMRFVEGGLMELDGSENSDSVSTLWLRDKPVRPLDFPALTSMADAFYPRIFRRLGRPTVAGTVSMTTYFHADAATLAAYGTDYILGTARGQAFGAGYFDQTAQLWGVGKNLLATSHQVVYFKG</sequence>
<protein>
    <submittedName>
        <fullName evidence="3">Acyl-CoA thioesterase</fullName>
    </submittedName>
</protein>
<evidence type="ECO:0000259" key="2">
    <source>
        <dbReference type="Pfam" id="PF20789"/>
    </source>
</evidence>